<gene>
    <name evidence="2" type="ORF">A9Z42_0034570</name>
</gene>
<proteinExistence type="predicted"/>
<evidence type="ECO:0000313" key="3">
    <source>
        <dbReference type="Proteomes" id="UP000219286"/>
    </source>
</evidence>
<dbReference type="AlphaFoldDB" id="A0A2H2Z662"/>
<dbReference type="Gene3D" id="3.30.559.10">
    <property type="entry name" value="Chloramphenicol acetyltransferase-like domain"/>
    <property type="match status" value="1"/>
</dbReference>
<evidence type="ECO:0000256" key="1">
    <source>
        <dbReference type="SAM" id="MobiDB-lite"/>
    </source>
</evidence>
<evidence type="ECO:0000313" key="2">
    <source>
        <dbReference type="EMBL" id="OTA03029.1"/>
    </source>
</evidence>
<accession>A0A2H2Z662</accession>
<comment type="caution">
    <text evidence="2">The sequence shown here is derived from an EMBL/GenBank/DDBJ whole genome shotgun (WGS) entry which is preliminary data.</text>
</comment>
<organism evidence="2 3">
    <name type="scientific">Trichoderma parareesei</name>
    <name type="common">Filamentous fungus</name>
    <dbReference type="NCBI Taxonomy" id="858221"/>
    <lineage>
        <taxon>Eukaryota</taxon>
        <taxon>Fungi</taxon>
        <taxon>Dikarya</taxon>
        <taxon>Ascomycota</taxon>
        <taxon>Pezizomycotina</taxon>
        <taxon>Sordariomycetes</taxon>
        <taxon>Hypocreomycetidae</taxon>
        <taxon>Hypocreales</taxon>
        <taxon>Hypocreaceae</taxon>
        <taxon>Trichoderma</taxon>
    </lineage>
</organism>
<dbReference type="InterPro" id="IPR023213">
    <property type="entry name" value="CAT-like_dom_sf"/>
</dbReference>
<feature type="compositionally biased region" description="Basic and acidic residues" evidence="1">
    <location>
        <begin position="417"/>
        <end position="440"/>
    </location>
</feature>
<sequence>MGDKPKSTDQTIIPLSAKDQWRPINNIRSLLFIVVRDILDEPVMKLSLDKLIREHIPLLGARIKTRPDGWLEYHLTTPFPSKHKLFGWSTSTVSSTLEQAHLVPNHNPQRGITILPDVTTLEPRWIPSHWPVLRCQDTPDTPLLLVHLTYYKNATVVATNLPHCVSDQMGYGSVLSAWIDVMKGKEPLPFVDIPPDGLDGDKDISTKDLFRRYEYRLRTKRERAEVLMGIVPELVVRSKETRCILFLPVGLVTGLRDRWRRELKGKYGAEASDISNGDVIVGIIAKFANMHRKRTKKQVISGPANLRGHHPLLPNTARYLHNALVFAVTHTSISRSHPPTSDLAYAFRLAINDALTPEKIDRGLAVSRELCKRGIAMHICEPWEFSYGTTNWCKAWHGLDFSVASARRSGSEEDGGVGEKRQQKQQEEKSDRSSRDDAHTMDGTASSGSSAPLIFGHSLERNHPNRLSAAIMSKAEGGYWVDFAAPNKGMAAIRALLERDPNLETI</sequence>
<reference evidence="2 3" key="1">
    <citation type="journal article" date="2015" name="Genome Announc.">
        <title>Genome sequence and annotation of Trichoderma parareesei, the ancestor of the cellulase producer Trichoderma reesei.</title>
        <authorList>
            <person name="Yang D."/>
            <person name="Pomraning K."/>
            <person name="Kopchinskiy A."/>
            <person name="Karimi Aghcheh R."/>
            <person name="Atanasova L."/>
            <person name="Chenthamara K."/>
            <person name="Baker S.E."/>
            <person name="Zhang R."/>
            <person name="Shen Q."/>
            <person name="Freitag M."/>
            <person name="Kubicek C.P."/>
            <person name="Druzhinina I.S."/>
        </authorList>
    </citation>
    <scope>NUCLEOTIDE SEQUENCE [LARGE SCALE GENOMIC DNA]</scope>
    <source>
        <strain evidence="2 3">CBS 125925</strain>
    </source>
</reference>
<protein>
    <submittedName>
        <fullName evidence="2">Uncharacterized protein</fullName>
    </submittedName>
</protein>
<dbReference type="Proteomes" id="UP000219286">
    <property type="component" value="Unassembled WGS sequence"/>
</dbReference>
<keyword evidence="3" id="KW-1185">Reference proteome</keyword>
<name>A0A2H2Z662_TRIPA</name>
<dbReference type="EMBL" id="LFMI01000377">
    <property type="protein sequence ID" value="OTA03029.1"/>
    <property type="molecule type" value="Genomic_DNA"/>
</dbReference>
<feature type="region of interest" description="Disordered" evidence="1">
    <location>
        <begin position="409"/>
        <end position="456"/>
    </location>
</feature>
<dbReference type="OrthoDB" id="21502at2759"/>